<keyword evidence="3" id="KW-1185">Reference proteome</keyword>
<feature type="region of interest" description="Disordered" evidence="1">
    <location>
        <begin position="1"/>
        <end position="20"/>
    </location>
</feature>
<dbReference type="InterPro" id="IPR019646">
    <property type="entry name" value="Aminoglyc_AdlTrfase"/>
</dbReference>
<evidence type="ECO:0000313" key="3">
    <source>
        <dbReference type="Proteomes" id="UP000069620"/>
    </source>
</evidence>
<gene>
    <name evidence="2" type="ORF">RMCB_2432</name>
</gene>
<evidence type="ECO:0000313" key="2">
    <source>
        <dbReference type="EMBL" id="GAS88336.1"/>
    </source>
</evidence>
<evidence type="ECO:0000256" key="1">
    <source>
        <dbReference type="SAM" id="MobiDB-lite"/>
    </source>
</evidence>
<dbReference type="Proteomes" id="UP000069620">
    <property type="component" value="Unassembled WGS sequence"/>
</dbReference>
<reference evidence="3" key="2">
    <citation type="submission" date="2016-02" db="EMBL/GenBank/DDBJ databases">
        <title>Draft genome sequence of five rapidly growing Mycobacterium species.</title>
        <authorList>
            <person name="Katahira K."/>
            <person name="Gotou Y."/>
            <person name="Iida K."/>
            <person name="Ogura Y."/>
            <person name="Hayashi T."/>
        </authorList>
    </citation>
    <scope>NUCLEOTIDE SEQUENCE [LARGE SCALE GENOMIC DNA]</scope>
    <source>
        <strain evidence="3">JCM15654</strain>
    </source>
</reference>
<dbReference type="Pfam" id="PF10706">
    <property type="entry name" value="Aminoglyc_resit"/>
    <property type="match status" value="1"/>
</dbReference>
<dbReference type="OrthoDB" id="4539099at2"/>
<dbReference type="STRING" id="146020.RMCB_2432"/>
<dbReference type="AlphaFoldDB" id="A0A100VYG4"/>
<dbReference type="RefSeq" id="WP_062828972.1">
    <property type="nucleotide sequence ID" value="NZ_BCSX01000022.1"/>
</dbReference>
<name>A0A100VYG4_9MYCO</name>
<protein>
    <recommendedName>
        <fullName evidence="4">Aminoglycoside-2''-adenylyltransferase</fullName>
    </recommendedName>
</protein>
<accession>A0A100VYG4</accession>
<comment type="caution">
    <text evidence="2">The sequence shown here is derived from an EMBL/GenBank/DDBJ whole genome shotgun (WGS) entry which is preliminary data.</text>
</comment>
<organism evidence="2 3">
    <name type="scientific">Mycolicibacterium brisbanense</name>
    <dbReference type="NCBI Taxonomy" id="146020"/>
    <lineage>
        <taxon>Bacteria</taxon>
        <taxon>Bacillati</taxon>
        <taxon>Actinomycetota</taxon>
        <taxon>Actinomycetes</taxon>
        <taxon>Mycobacteriales</taxon>
        <taxon>Mycobacteriaceae</taxon>
        <taxon>Mycolicibacterium</taxon>
    </lineage>
</organism>
<proteinExistence type="predicted"/>
<dbReference type="Gene3D" id="3.30.460.40">
    <property type="match status" value="1"/>
</dbReference>
<sequence>MTNSEPHEALPPDGRRPSADELDRLWAPWTPGEVTERLAHVRAPWCVAGGWAIDLYLGGTPRLRADIEIAVPRQDFPEIVHALPSFEWDVAGAGQLWPYAVAGEHPDLHQTWCRDPASGHYHLDVFREPHTGGRWVCRRDPSITLPYDEVIGHRDGMPYLVPEVALLFKARRADPKDQNDFDRVAPHLTDAARTRLAGWIGRLYPDHAWLGQLADAP</sequence>
<reference evidence="3" key="1">
    <citation type="journal article" date="2016" name="Genome Announc.">
        <title>Draft Genome Sequences of Five Rapidly Growing Mycobacterium Species, M. thermoresistibile, M. fortuitum subsp. acetamidolyticum, M. canariasense, M. brisbanense, and M. novocastrense.</title>
        <authorList>
            <person name="Katahira K."/>
            <person name="Ogura Y."/>
            <person name="Gotoh Y."/>
            <person name="Hayashi T."/>
        </authorList>
    </citation>
    <scope>NUCLEOTIDE SEQUENCE [LARGE SCALE GENOMIC DNA]</scope>
    <source>
        <strain evidence="3">JCM15654</strain>
    </source>
</reference>
<dbReference type="EMBL" id="BCSX01000022">
    <property type="protein sequence ID" value="GAS88336.1"/>
    <property type="molecule type" value="Genomic_DNA"/>
</dbReference>
<evidence type="ECO:0008006" key="4">
    <source>
        <dbReference type="Google" id="ProtNLM"/>
    </source>
</evidence>